<dbReference type="InterPro" id="IPR057589">
    <property type="entry name" value="GT_PLOD"/>
</dbReference>
<gene>
    <name evidence="10" type="ORF">SNE40_015540</name>
</gene>
<dbReference type="SMART" id="SM00702">
    <property type="entry name" value="P4Hc"/>
    <property type="match status" value="1"/>
</dbReference>
<dbReference type="InterPro" id="IPR044861">
    <property type="entry name" value="IPNS-like_FE2OG_OXY"/>
</dbReference>
<keyword evidence="7" id="KW-0325">Glycoprotein</keyword>
<evidence type="ECO:0000256" key="3">
    <source>
        <dbReference type="ARBA" id="ARBA00022729"/>
    </source>
</evidence>
<feature type="signal peptide" evidence="8">
    <location>
        <begin position="1"/>
        <end position="30"/>
    </location>
</feature>
<keyword evidence="6" id="KW-0408">Iron</keyword>
<feature type="chain" id="PRO_5042954462" description="Fe2OG dioxygenase domain-containing protein" evidence="8">
    <location>
        <begin position="31"/>
        <end position="723"/>
    </location>
</feature>
<dbReference type="InterPro" id="IPR006620">
    <property type="entry name" value="Pro_4_hyd_alph"/>
</dbReference>
<keyword evidence="11" id="KW-1185">Reference proteome</keyword>
<reference evidence="10 11" key="1">
    <citation type="submission" date="2024-01" db="EMBL/GenBank/DDBJ databases">
        <title>The genome of the rayed Mediterranean limpet Patella caerulea (Linnaeus, 1758).</title>
        <authorList>
            <person name="Anh-Thu Weber A."/>
            <person name="Halstead-Nussloch G."/>
        </authorList>
    </citation>
    <scope>NUCLEOTIDE SEQUENCE [LARGE SCALE GENOMIC DNA]</scope>
    <source>
        <strain evidence="10">AATW-2023a</strain>
        <tissue evidence="10">Whole specimen</tissue>
    </source>
</reference>
<evidence type="ECO:0000256" key="8">
    <source>
        <dbReference type="SAM" id="SignalP"/>
    </source>
</evidence>
<evidence type="ECO:0000256" key="6">
    <source>
        <dbReference type="ARBA" id="ARBA00023004"/>
    </source>
</evidence>
<accession>A0AAN8JK65</accession>
<evidence type="ECO:0000256" key="7">
    <source>
        <dbReference type="ARBA" id="ARBA00023180"/>
    </source>
</evidence>
<dbReference type="EMBL" id="JAZGQO010000010">
    <property type="protein sequence ID" value="KAK6177441.1"/>
    <property type="molecule type" value="Genomic_DNA"/>
</dbReference>
<comment type="caution">
    <text evidence="10">The sequence shown here is derived from an EMBL/GenBank/DDBJ whole genome shotgun (WGS) entry which is preliminary data.</text>
</comment>
<evidence type="ECO:0000313" key="11">
    <source>
        <dbReference type="Proteomes" id="UP001347796"/>
    </source>
</evidence>
<evidence type="ECO:0000256" key="1">
    <source>
        <dbReference type="ARBA" id="ARBA00001961"/>
    </source>
</evidence>
<dbReference type="InterPro" id="IPR050757">
    <property type="entry name" value="Collagen_mod_GT25"/>
</dbReference>
<keyword evidence="3 8" id="KW-0732">Signal</keyword>
<dbReference type="Pfam" id="PF03171">
    <property type="entry name" value="2OG-FeII_Oxy"/>
    <property type="match status" value="1"/>
</dbReference>
<evidence type="ECO:0000259" key="9">
    <source>
        <dbReference type="PROSITE" id="PS51471"/>
    </source>
</evidence>
<keyword evidence="4" id="KW-0223">Dioxygenase</keyword>
<dbReference type="Gene3D" id="2.60.120.620">
    <property type="entry name" value="q2cbj1_9rhob like domain"/>
    <property type="match status" value="1"/>
</dbReference>
<evidence type="ECO:0000256" key="2">
    <source>
        <dbReference type="ARBA" id="ARBA00022723"/>
    </source>
</evidence>
<keyword evidence="5" id="KW-0560">Oxidoreductase</keyword>
<sequence>MTKWGIFKVLKCPLKKLICLFADLLALTVATEETDGFKRFMRSAKKYDLNVKVLGLGKQWRGGDVANYAGGGQKVNILRDGLEEFKDLDDLIVMFVDSYDLVFSGDKSEILEKFAKFDAHVVFSAEGSCWPDESLREKYPPVKATEKRFLNSGGFIGYAKDIYEIVSYKSIQDNDDDQLYYTKIYLDESLRQKWSIKLDTKSEIFQNLNGALGETTLKFKGSKSYMYNFKTGSSPVIIHGNGPIKSEFNRLTNYLVDSWTVNSGCQACEEDTISLEGVREDDYPTVFLGVFVESPTAFLREFFEDLAALDYPKSKIDLFLHNSESHHRKVVNKFLSEYKGSYKSQTYITPFEDVDESMARNRAIDECIKKNCQYFFSVDSSAHLSNPRTLIDLIQQNRSIISPMMTRDGRLWSNFWGALNKDGFYARSEDYIDIAERRKIGVWVVPFISTVYLIHGYRLPALRNSNTSPNMDADMAFAQYIRNKGIFMYITNRQMFGHLVNSDNYDIEHVTDELFQIFDNPTDWEKRYIHEDYHKQLLPDTEAAQPCPDVYWFPITTPEFCQNFIDEMENFGQWSNGKNADPRIAGGYENVPTVDIHMKQVGYERHWLWFLKKYVSPLQEKVFLGYIHDPPHAIMNFIVRYKPDEQPLLRPHHDSSTYTINLALNTPGVDFEGGGCRFVRYNCSVTSSRKGWLLMHPGRLTHYHEGLRTTKGTRYIMISFIDP</sequence>
<dbReference type="PANTHER" id="PTHR10730:SF45">
    <property type="entry name" value="PROCOLLAGEN-LYSINE,2-OXOGLUTARATE 5-DIOXYGENASE"/>
    <property type="match status" value="1"/>
</dbReference>
<dbReference type="GO" id="GO:0031418">
    <property type="term" value="F:L-ascorbic acid binding"/>
    <property type="evidence" value="ECO:0007669"/>
    <property type="project" value="InterPro"/>
</dbReference>
<dbReference type="Pfam" id="PF25342">
    <property type="entry name" value="GT_PLOD"/>
    <property type="match status" value="1"/>
</dbReference>
<comment type="cofactor">
    <cofactor evidence="1">
        <name>L-ascorbate</name>
        <dbReference type="ChEBI" id="CHEBI:38290"/>
    </cofactor>
</comment>
<proteinExistence type="predicted"/>
<evidence type="ECO:0000256" key="4">
    <source>
        <dbReference type="ARBA" id="ARBA00022964"/>
    </source>
</evidence>
<dbReference type="GO" id="GO:0005783">
    <property type="term" value="C:endoplasmic reticulum"/>
    <property type="evidence" value="ECO:0007669"/>
    <property type="project" value="TreeGrafter"/>
</dbReference>
<dbReference type="Proteomes" id="UP001347796">
    <property type="component" value="Unassembled WGS sequence"/>
</dbReference>
<dbReference type="GO" id="GO:0005506">
    <property type="term" value="F:iron ion binding"/>
    <property type="evidence" value="ECO:0007669"/>
    <property type="project" value="InterPro"/>
</dbReference>
<feature type="domain" description="Fe2OG dioxygenase" evidence="9">
    <location>
        <begin position="630"/>
        <end position="723"/>
    </location>
</feature>
<evidence type="ECO:0000313" key="10">
    <source>
        <dbReference type="EMBL" id="KAK6177441.1"/>
    </source>
</evidence>
<dbReference type="InterPro" id="IPR005123">
    <property type="entry name" value="Oxoglu/Fe-dep_dioxygenase_dom"/>
</dbReference>
<evidence type="ECO:0000256" key="5">
    <source>
        <dbReference type="ARBA" id="ARBA00023002"/>
    </source>
</evidence>
<organism evidence="10 11">
    <name type="scientific">Patella caerulea</name>
    <name type="common">Rayed Mediterranean limpet</name>
    <dbReference type="NCBI Taxonomy" id="87958"/>
    <lineage>
        <taxon>Eukaryota</taxon>
        <taxon>Metazoa</taxon>
        <taxon>Spiralia</taxon>
        <taxon>Lophotrochozoa</taxon>
        <taxon>Mollusca</taxon>
        <taxon>Gastropoda</taxon>
        <taxon>Patellogastropoda</taxon>
        <taxon>Patelloidea</taxon>
        <taxon>Patellidae</taxon>
        <taxon>Patella</taxon>
    </lineage>
</organism>
<dbReference type="AlphaFoldDB" id="A0AAN8JK65"/>
<dbReference type="PROSITE" id="PS51471">
    <property type="entry name" value="FE2OG_OXY"/>
    <property type="match status" value="1"/>
</dbReference>
<dbReference type="PANTHER" id="PTHR10730">
    <property type="entry name" value="PROCOLLAGEN-LYSINE,2-OXOGLUTARATE 5-DIOXYGENASE/GLYCOSYLTRANSFERASE 25 FAMILY MEMBER"/>
    <property type="match status" value="1"/>
</dbReference>
<dbReference type="GO" id="GO:0008475">
    <property type="term" value="F:procollagen-lysine 5-dioxygenase activity"/>
    <property type="evidence" value="ECO:0007669"/>
    <property type="project" value="TreeGrafter"/>
</dbReference>
<name>A0AAN8JK65_PATCE</name>
<keyword evidence="2" id="KW-0479">Metal-binding</keyword>
<protein>
    <recommendedName>
        <fullName evidence="9">Fe2OG dioxygenase domain-containing protein</fullName>
    </recommendedName>
</protein>